<dbReference type="Pfam" id="PF01039">
    <property type="entry name" value="Carboxyl_trans"/>
    <property type="match status" value="1"/>
</dbReference>
<comment type="catalytic activity">
    <reaction evidence="12">
        <text>hydrogencarbonate + acetyl-CoA + ATP = malonyl-CoA + ADP + phosphate + H(+)</text>
        <dbReference type="Rhea" id="RHEA:11308"/>
        <dbReference type="ChEBI" id="CHEBI:15378"/>
        <dbReference type="ChEBI" id="CHEBI:17544"/>
        <dbReference type="ChEBI" id="CHEBI:30616"/>
        <dbReference type="ChEBI" id="CHEBI:43474"/>
        <dbReference type="ChEBI" id="CHEBI:57288"/>
        <dbReference type="ChEBI" id="CHEBI:57384"/>
        <dbReference type="ChEBI" id="CHEBI:456216"/>
        <dbReference type="EC" id="6.4.1.2"/>
    </reaction>
</comment>
<dbReference type="Gene3D" id="3.40.50.20">
    <property type="match status" value="1"/>
</dbReference>
<dbReference type="PROSITE" id="PS50979">
    <property type="entry name" value="BC"/>
    <property type="match status" value="1"/>
</dbReference>
<dbReference type="SMART" id="SM00878">
    <property type="entry name" value="Biotin_carb_C"/>
    <property type="match status" value="1"/>
</dbReference>
<evidence type="ECO:0000256" key="11">
    <source>
        <dbReference type="ARBA" id="ARBA00023268"/>
    </source>
</evidence>
<feature type="compositionally biased region" description="Low complexity" evidence="15">
    <location>
        <begin position="1173"/>
        <end position="1213"/>
    </location>
</feature>
<dbReference type="PROSITE" id="PS50989">
    <property type="entry name" value="COA_CT_CTER"/>
    <property type="match status" value="1"/>
</dbReference>
<evidence type="ECO:0000259" key="19">
    <source>
        <dbReference type="PROSITE" id="PS50980"/>
    </source>
</evidence>
<dbReference type="PROSITE" id="PS50975">
    <property type="entry name" value="ATP_GRASP"/>
    <property type="match status" value="1"/>
</dbReference>
<dbReference type="CDD" id="cd06850">
    <property type="entry name" value="biotinyl_domain"/>
    <property type="match status" value="1"/>
</dbReference>
<dbReference type="FunFam" id="3.90.226.10:FF:000010">
    <property type="entry name" value="acetyl-CoA carboxylase isoform X2"/>
    <property type="match status" value="1"/>
</dbReference>
<dbReference type="InterPro" id="IPR011761">
    <property type="entry name" value="ATP-grasp"/>
</dbReference>
<dbReference type="Gene3D" id="3.90.226.10">
    <property type="entry name" value="2-enoyl-CoA Hydratase, Chain A, domain 1"/>
    <property type="match status" value="2"/>
</dbReference>
<comment type="caution">
    <text evidence="21">The sequence shown here is derived from an EMBL/GenBank/DDBJ whole genome shotgun (WGS) entry which is preliminary data.</text>
</comment>
<gene>
    <name evidence="21" type="ORF">M0811_12933</name>
</gene>
<dbReference type="InterPro" id="IPR011763">
    <property type="entry name" value="COA_CT_C"/>
</dbReference>
<dbReference type="GO" id="GO:0005524">
    <property type="term" value="F:ATP binding"/>
    <property type="evidence" value="ECO:0007669"/>
    <property type="project" value="UniProtKB-UniRule"/>
</dbReference>
<keyword evidence="10" id="KW-0092">Biotin</keyword>
<evidence type="ECO:0000256" key="5">
    <source>
        <dbReference type="ARBA" id="ARBA00022741"/>
    </source>
</evidence>
<evidence type="ECO:0000259" key="17">
    <source>
        <dbReference type="PROSITE" id="PS50975"/>
    </source>
</evidence>
<evidence type="ECO:0000256" key="3">
    <source>
        <dbReference type="ARBA" id="ARBA00022516"/>
    </source>
</evidence>
<evidence type="ECO:0000256" key="1">
    <source>
        <dbReference type="ARBA" id="ARBA00001953"/>
    </source>
</evidence>
<evidence type="ECO:0000256" key="6">
    <source>
        <dbReference type="ARBA" id="ARBA00022832"/>
    </source>
</evidence>
<evidence type="ECO:0000259" key="16">
    <source>
        <dbReference type="PROSITE" id="PS50968"/>
    </source>
</evidence>
<feature type="domain" description="Biotin carboxylation" evidence="18">
    <location>
        <begin position="18"/>
        <end position="538"/>
    </location>
</feature>
<dbReference type="Pfam" id="PF00289">
    <property type="entry name" value="Biotin_carb_N"/>
    <property type="match status" value="1"/>
</dbReference>
<evidence type="ECO:0000256" key="4">
    <source>
        <dbReference type="ARBA" id="ARBA00022598"/>
    </source>
</evidence>
<dbReference type="InterPro" id="IPR013815">
    <property type="entry name" value="ATP_grasp_subdomain_1"/>
</dbReference>
<dbReference type="GO" id="GO:0006633">
    <property type="term" value="P:fatty acid biosynthetic process"/>
    <property type="evidence" value="ECO:0007669"/>
    <property type="project" value="UniProtKB-KW"/>
</dbReference>
<keyword evidence="6" id="KW-0276">Fatty acid metabolism</keyword>
<dbReference type="PANTHER" id="PTHR45728">
    <property type="entry name" value="ACETYL-COA CARBOXYLASE, ISOFORM A"/>
    <property type="match status" value="1"/>
</dbReference>
<feature type="region of interest" description="Disordered" evidence="15">
    <location>
        <begin position="1147"/>
        <end position="1166"/>
    </location>
</feature>
<accession>A0A9Q0R5P6</accession>
<keyword evidence="4" id="KW-0436">Ligase</keyword>
<dbReference type="InterPro" id="IPR000089">
    <property type="entry name" value="Biotin_lipoyl"/>
</dbReference>
<dbReference type="SUPFAM" id="SSF52096">
    <property type="entry name" value="ClpP/crotonase"/>
    <property type="match status" value="2"/>
</dbReference>
<evidence type="ECO:0000259" key="20">
    <source>
        <dbReference type="PROSITE" id="PS50989"/>
    </source>
</evidence>
<dbReference type="InterPro" id="IPR005481">
    <property type="entry name" value="BC-like_N"/>
</dbReference>
<dbReference type="Gene3D" id="3.90.1770.10">
    <property type="entry name" value="PreATP-grasp domain"/>
    <property type="match status" value="1"/>
</dbReference>
<keyword evidence="8" id="KW-0443">Lipid metabolism</keyword>
<dbReference type="Pfam" id="PF02786">
    <property type="entry name" value="CPSase_L_D2"/>
    <property type="match status" value="1"/>
</dbReference>
<dbReference type="FunFam" id="2.40.50.100:FF:000005">
    <property type="entry name" value="Acetyl-CoA carboxylase 1"/>
    <property type="match status" value="1"/>
</dbReference>
<keyword evidence="7 14" id="KW-0067">ATP-binding</keyword>
<evidence type="ECO:0000313" key="22">
    <source>
        <dbReference type="Proteomes" id="UP001149090"/>
    </source>
</evidence>
<feature type="domain" description="CoA carboxyltransferase N-terminal" evidence="19">
    <location>
        <begin position="1563"/>
        <end position="1886"/>
    </location>
</feature>
<dbReference type="InterPro" id="IPR005482">
    <property type="entry name" value="Biotin_COase_C"/>
</dbReference>
<dbReference type="SUPFAM" id="SSF52440">
    <property type="entry name" value="PreATP-grasp domain"/>
    <property type="match status" value="1"/>
</dbReference>
<dbReference type="InterPro" id="IPR034733">
    <property type="entry name" value="AcCoA_carboxyl_beta"/>
</dbReference>
<dbReference type="InterPro" id="IPR013537">
    <property type="entry name" value="AcCoA_COase_cen"/>
</dbReference>
<keyword evidence="9" id="KW-0275">Fatty acid biosynthesis</keyword>
<evidence type="ECO:0000313" key="21">
    <source>
        <dbReference type="EMBL" id="KAJ5067483.1"/>
    </source>
</evidence>
<sequence length="2306" mass="264241">MEQLTLEKYSNQLGATNKIQRILIATNGIAAVKVIHSIKQWCYETFGNENLMQFVVMATPEDIKANAEYIRLSNRFVEVKDGPSYYNYGNVDLIVDIAEQTKVHAVFPGWGHASENPKLPLALSKSEPGISFIGPTHFAMSAMGDKIYSTLIAQGQGIPTVPWSGGDFEIKNIDENGIDIYQQLYTKSCVQNIDESIEISRKIGFPVMIKACSSGGGKGIRKANNEEELVRAYAQVRYEVPGSSILIMKFVNKCRHIEVQIVGDKYGNIITLSGRDCTTQRRHQKIVEEGPPSIPRDVMIQMESCSKRLARAAGYTSVGTVEFLYLPDSDLFYFLEFNPRLQVEHTVTEVITQTNLPALQLQIAMGIPLFRIPMIRKIFNLGKKLKEDFNENENQNQFENEIEEDNPFQKNLFQNKNLPKLKGHAIAVRITSENPEKGFEPTNGSVEELTFRSISGVWGYFSILPLGAVHKFSDTQIGHVFSWGKTRAHARKKMIVALKQLSIRGEIRTPVGYLIQLLENELFKKNHIHTQWVDALLPSETNNSKSDPLTPVVCVGVYKAQKMYQLRKTRFIEFLERRQMPQKELFEREYDVSLIHENMKYDLEVEFVSEILAVVKLRNNKTLQANTLEVEMKDLSDHGLILLFSGKSHICYVQENEAGTALSIDNTSWFFPNAQDPSIITAPFPGKLVRIVVGNGENVEKGNVVAEMETMKMILPVFTRAKGTIIFVKEEGAILATGDIIASLKLPNLVRRESLETFQGTFPNTSKPRIYGNKIHQSLQQSLERLRNIMAGFSASKEVIFDALSIIEKAFKDETLPLLEFKEILSNITERIPLKLENQFVSFEKNIRDRLFTTQNSHMDNSFQYYPCGESIMDIIDSYLNSIKDSKERRYLSEIVQDLSDFADKYKNGLRGSYCSTLQWFLDQYYDIERHFQGDEDDLMVLERLFHFFGKNKFEQIYRILFSHYSIRDKNSLILEILAIISRENDVIASLSSSLQNLCLLQNMVNLPVSLRAKQILNQYQNNESNIDLESMKKMIFQKVQEYQLTEDLSPQDGNKIKSRLYELINKFLPLVTELDIVEKITSSLISCGHYSHDHQILEINKKRKDPYLLVCWDFYRLHQNLNSNINSNPNLDLNSNLNSNINSNLNSNINSNPNPNTNSNINLNSNIDLNSNSNINSNSNSNINSNSNSNINSNSNLNSNPNPNPNSNSNPNQNKIIHLGMVSFLQTPHNLTSYHFEQILANFQPKLNLNKGIHSKPGNTIMIITTTSQKNQNQLHFPTFDENQAQIYQSMVKQFYNKLIQLKIKSITFLVIQNGLESPGFYTFTSKMDFAEDKTIRHVYPLFANDLELPRLSSYNVTPLHMNCAHIHLYHGEFSYSKNQTQPSRLFIRSVLPIVQHFQNDLLHSFHEIIKKLEILQLNSVFRKSDFLHIFINILPLLSILDEKETQKNTSAFLKKVISEISSKISAQLYKLKVIEIEIYVNIRNNDTSNSEITSQSEKNHSDKCNPLESSRYRIFISIFSPFSQDIEVYSEQIFDGQKILKWIDGTSQHPGQYHDKPSQDPYGEITPIQRKRAFAKKAGTTYIYDFLKLFQCTIEKIWNEFVLVHHLSIDSIPKILLEYEEFVLQESILPNKEKKYDLNLIKRSDGNNKIGMVAWKVKIKTPEFEKREIVLIGNDITFQIGSFGFREDMLFKLVSQYSRRKKIPQVYISANSGARIGLSKLIKDRFQVEWNNPDDLEQGFQYLYLNEEDNKKLNIISEFDDIGVVNLQGSGMIAGETSSAYTECFTISYVTGRAVGIGSYLVRLGQRVIQKNDSPIILTGAQALNKLLGSNIYTSNIQIGGPQIMGANGISHRIVQNDLEGIEEILKWLSFIPKKKGKSLPIHLSSLLQDPIEREIEFIPPNEPYDPVNLLNGAYDPKTQKWISGLCDKGSFIETLEMWAQTVRVGRCRLGGIPLGIIVPELRTVTSIIPADPANLKSEETTILQAGQLWYPDSAFKTAQAIRDFDQEELPLLIFANFRGFSGGLRDMFHEVLKFGSMIVDNLRTYKNPIVVYLPPYSELRGGAWVVLDPKINLNGLCEMFADPSSKGGVLEPTGTIEIKYKNQDLISTMHRLDPVLIQLEKTLNDPNICNVEHQRNHILSQISERENKLLPIFTQIATKFADLHDTPVQMKHRKVIKEVIEWKNARSYFYYHFSRKIQELNIYKKLISSGVSKNLEHSSFLFQKWIFKQNDFDHKQFLDNKLFISYLLKKKEDIQKWIQDLSIQFNSSFDKILNEMKSFLDNISVENRKQFIEKINLEINEKN</sequence>
<keyword evidence="5 14" id="KW-0547">Nucleotide-binding</keyword>
<organism evidence="21 22">
    <name type="scientific">Anaeramoeba ignava</name>
    <name type="common">Anaerobic marine amoeba</name>
    <dbReference type="NCBI Taxonomy" id="1746090"/>
    <lineage>
        <taxon>Eukaryota</taxon>
        <taxon>Metamonada</taxon>
        <taxon>Anaeramoebidae</taxon>
        <taxon>Anaeramoeba</taxon>
    </lineage>
</organism>
<dbReference type="SUPFAM" id="SSF51230">
    <property type="entry name" value="Single hybrid motif"/>
    <property type="match status" value="1"/>
</dbReference>
<dbReference type="InterPro" id="IPR016185">
    <property type="entry name" value="PreATP-grasp_dom_sf"/>
</dbReference>
<feature type="region of interest" description="Disordered" evidence="15">
    <location>
        <begin position="1173"/>
        <end position="1215"/>
    </location>
</feature>
<feature type="domain" description="CoA carboxyltransferase C-terminal" evidence="20">
    <location>
        <begin position="1893"/>
        <end position="2211"/>
    </location>
</feature>
<dbReference type="SUPFAM" id="SSF51246">
    <property type="entry name" value="Rudiment single hybrid motif"/>
    <property type="match status" value="1"/>
</dbReference>
<dbReference type="Gene3D" id="3.30.1490.20">
    <property type="entry name" value="ATP-grasp fold, A domain"/>
    <property type="match status" value="1"/>
</dbReference>
<dbReference type="EMBL" id="JAPDFW010000127">
    <property type="protein sequence ID" value="KAJ5067483.1"/>
    <property type="molecule type" value="Genomic_DNA"/>
</dbReference>
<reference evidence="21" key="1">
    <citation type="submission" date="2022-10" db="EMBL/GenBank/DDBJ databases">
        <title>Novel sulphate-reducing endosymbionts in the free-living metamonad Anaeramoeba.</title>
        <authorList>
            <person name="Jerlstrom-Hultqvist J."/>
            <person name="Cepicka I."/>
            <person name="Gallot-Lavallee L."/>
            <person name="Salas-Leiva D."/>
            <person name="Curtis B.A."/>
            <person name="Zahonova K."/>
            <person name="Pipaliya S."/>
            <person name="Dacks J."/>
            <person name="Roger A.J."/>
        </authorList>
    </citation>
    <scope>NUCLEOTIDE SEQUENCE</scope>
    <source>
        <strain evidence="21">BMAN</strain>
    </source>
</reference>
<dbReference type="OMA" id="PTPKGHC"/>
<dbReference type="PROSITE" id="PS50980">
    <property type="entry name" value="COA_CT_NTER"/>
    <property type="match status" value="1"/>
</dbReference>
<dbReference type="GO" id="GO:0003989">
    <property type="term" value="F:acetyl-CoA carboxylase activity"/>
    <property type="evidence" value="ECO:0007669"/>
    <property type="project" value="UniProtKB-EC"/>
</dbReference>
<name>A0A9Q0R5P6_ANAIG</name>
<feature type="domain" description="ATP-grasp" evidence="17">
    <location>
        <begin position="170"/>
        <end position="365"/>
    </location>
</feature>
<comment type="pathway">
    <text evidence="2">Lipid metabolism; malonyl-CoA biosynthesis; malonyl-CoA from acetyl-CoA: step 1/1.</text>
</comment>
<evidence type="ECO:0000256" key="10">
    <source>
        <dbReference type="ARBA" id="ARBA00023267"/>
    </source>
</evidence>
<dbReference type="Pfam" id="PF02785">
    <property type="entry name" value="Biotin_carb_C"/>
    <property type="match status" value="1"/>
</dbReference>
<dbReference type="InterPro" id="IPR011764">
    <property type="entry name" value="Biotin_carboxylation_dom"/>
</dbReference>
<dbReference type="FunFam" id="3.30.1490.20:FF:000003">
    <property type="entry name" value="acetyl-CoA carboxylase isoform X1"/>
    <property type="match status" value="1"/>
</dbReference>
<keyword evidence="3" id="KW-0444">Lipid biosynthesis</keyword>
<dbReference type="InterPro" id="IPR011054">
    <property type="entry name" value="Rudment_hybrid_motif"/>
</dbReference>
<dbReference type="Proteomes" id="UP001149090">
    <property type="component" value="Unassembled WGS sequence"/>
</dbReference>
<keyword evidence="22" id="KW-1185">Reference proteome</keyword>
<dbReference type="SUPFAM" id="SSF56059">
    <property type="entry name" value="Glutathione synthetase ATP-binding domain-like"/>
    <property type="match status" value="1"/>
</dbReference>
<keyword evidence="11" id="KW-0511">Multifunctional enzyme</keyword>
<dbReference type="PANTHER" id="PTHR45728:SF3">
    <property type="entry name" value="ACETYL-COA CARBOXYLASE"/>
    <property type="match status" value="1"/>
</dbReference>
<evidence type="ECO:0000256" key="2">
    <source>
        <dbReference type="ARBA" id="ARBA00004956"/>
    </source>
</evidence>
<dbReference type="Pfam" id="PF21385">
    <property type="entry name" value="ACCA_BT"/>
    <property type="match status" value="1"/>
</dbReference>
<dbReference type="OrthoDB" id="14612at2759"/>
<dbReference type="GO" id="GO:0046872">
    <property type="term" value="F:metal ion binding"/>
    <property type="evidence" value="ECO:0007669"/>
    <property type="project" value="InterPro"/>
</dbReference>
<evidence type="ECO:0000256" key="7">
    <source>
        <dbReference type="ARBA" id="ARBA00022840"/>
    </source>
</evidence>
<dbReference type="PROSITE" id="PS50968">
    <property type="entry name" value="BIOTINYL_LIPOYL"/>
    <property type="match status" value="1"/>
</dbReference>
<comment type="catalytic activity">
    <reaction evidence="13">
        <text>N(6)-biotinyl-L-lysyl-[protein] + hydrogencarbonate + ATP = N(6)-carboxybiotinyl-L-lysyl-[protein] + ADP + phosphate + H(+)</text>
        <dbReference type="Rhea" id="RHEA:13501"/>
        <dbReference type="Rhea" id="RHEA-COMP:10505"/>
        <dbReference type="Rhea" id="RHEA-COMP:10506"/>
        <dbReference type="ChEBI" id="CHEBI:15378"/>
        <dbReference type="ChEBI" id="CHEBI:17544"/>
        <dbReference type="ChEBI" id="CHEBI:30616"/>
        <dbReference type="ChEBI" id="CHEBI:43474"/>
        <dbReference type="ChEBI" id="CHEBI:83144"/>
        <dbReference type="ChEBI" id="CHEBI:83145"/>
        <dbReference type="ChEBI" id="CHEBI:456216"/>
        <dbReference type="EC" id="6.3.4.14"/>
    </reaction>
</comment>
<dbReference type="Gene3D" id="2.40.50.100">
    <property type="match status" value="1"/>
</dbReference>
<dbReference type="Pfam" id="PF00364">
    <property type="entry name" value="Biotin_lipoyl"/>
    <property type="match status" value="1"/>
</dbReference>
<evidence type="ECO:0000256" key="13">
    <source>
        <dbReference type="ARBA" id="ARBA00048600"/>
    </source>
</evidence>
<dbReference type="Pfam" id="PF08326">
    <property type="entry name" value="ACC_central"/>
    <property type="match status" value="1"/>
</dbReference>
<feature type="domain" description="Lipoyl-binding" evidence="16">
    <location>
        <begin position="671"/>
        <end position="745"/>
    </location>
</feature>
<protein>
    <submittedName>
        <fullName evidence="21">Acetyl-coa carboxylase isoform a</fullName>
    </submittedName>
</protein>
<evidence type="ECO:0000256" key="12">
    <source>
        <dbReference type="ARBA" id="ARBA00048065"/>
    </source>
</evidence>
<proteinExistence type="predicted"/>
<dbReference type="Gene3D" id="3.30.470.20">
    <property type="entry name" value="ATP-grasp fold, B domain"/>
    <property type="match status" value="1"/>
</dbReference>
<dbReference type="InterPro" id="IPR011053">
    <property type="entry name" value="Single_hybrid_motif"/>
</dbReference>
<dbReference type="InterPro" id="IPR005479">
    <property type="entry name" value="CPAse_ATP-bd"/>
</dbReference>
<evidence type="ECO:0000256" key="14">
    <source>
        <dbReference type="PROSITE-ProRule" id="PRU00409"/>
    </source>
</evidence>
<evidence type="ECO:0000259" key="18">
    <source>
        <dbReference type="PROSITE" id="PS50979"/>
    </source>
</evidence>
<dbReference type="GO" id="GO:0004075">
    <property type="term" value="F:biotin carboxylase activity"/>
    <property type="evidence" value="ECO:0007669"/>
    <property type="project" value="UniProtKB-EC"/>
</dbReference>
<dbReference type="InterPro" id="IPR049076">
    <property type="entry name" value="ACCA"/>
</dbReference>
<evidence type="ECO:0000256" key="15">
    <source>
        <dbReference type="SAM" id="MobiDB-lite"/>
    </source>
</evidence>
<dbReference type="InterPro" id="IPR049074">
    <property type="entry name" value="ACCA_BT"/>
</dbReference>
<dbReference type="InterPro" id="IPR029045">
    <property type="entry name" value="ClpP/crotonase-like_dom_sf"/>
</dbReference>
<evidence type="ECO:0000256" key="8">
    <source>
        <dbReference type="ARBA" id="ARBA00023098"/>
    </source>
</evidence>
<evidence type="ECO:0000256" key="9">
    <source>
        <dbReference type="ARBA" id="ARBA00023160"/>
    </source>
</evidence>
<comment type="cofactor">
    <cofactor evidence="1">
        <name>biotin</name>
        <dbReference type="ChEBI" id="CHEBI:57586"/>
    </cofactor>
</comment>
<dbReference type="InterPro" id="IPR011762">
    <property type="entry name" value="COA_CT_N"/>
</dbReference>